<feature type="domain" description="Cadherin" evidence="10">
    <location>
        <begin position="268"/>
        <end position="373"/>
    </location>
</feature>
<feature type="signal peptide" evidence="9">
    <location>
        <begin position="1"/>
        <end position="21"/>
    </location>
</feature>
<evidence type="ECO:0000256" key="4">
    <source>
        <dbReference type="ARBA" id="ARBA00022837"/>
    </source>
</evidence>
<dbReference type="Pfam" id="PF00028">
    <property type="entry name" value="Cadherin"/>
    <property type="match status" value="7"/>
</dbReference>
<dbReference type="Gene3D" id="2.60.40.60">
    <property type="entry name" value="Cadherins"/>
    <property type="match status" value="10"/>
</dbReference>
<evidence type="ECO:0000256" key="3">
    <source>
        <dbReference type="ARBA" id="ARBA00022737"/>
    </source>
</evidence>
<dbReference type="PROSITE" id="PS50268">
    <property type="entry name" value="CADHERIN_2"/>
    <property type="match status" value="10"/>
</dbReference>
<dbReference type="InterPro" id="IPR020894">
    <property type="entry name" value="Cadherin_CS"/>
</dbReference>
<feature type="domain" description="Cadherin" evidence="10">
    <location>
        <begin position="747"/>
        <end position="851"/>
    </location>
</feature>
<evidence type="ECO:0000256" key="7">
    <source>
        <dbReference type="ARBA" id="ARBA00023136"/>
    </source>
</evidence>
<dbReference type="PRINTS" id="PR00205">
    <property type="entry name" value="CADHERIN"/>
</dbReference>
<dbReference type="PANTHER" id="PTHR24025:SF28">
    <property type="entry name" value="PUTATIVE-RELATED"/>
    <property type="match status" value="1"/>
</dbReference>
<dbReference type="EMBL" id="AP028910">
    <property type="protein sequence ID" value="BES90555.1"/>
    <property type="molecule type" value="Genomic_DNA"/>
</dbReference>
<keyword evidence="4 8" id="KW-0106">Calcium</keyword>
<feature type="domain" description="Cadherin" evidence="10">
    <location>
        <begin position="154"/>
        <end position="260"/>
    </location>
</feature>
<dbReference type="InterPro" id="IPR002126">
    <property type="entry name" value="Cadherin-like_dom"/>
</dbReference>
<feature type="domain" description="Cadherin" evidence="10">
    <location>
        <begin position="960"/>
        <end position="1067"/>
    </location>
</feature>
<evidence type="ECO:0000256" key="1">
    <source>
        <dbReference type="ARBA" id="ARBA00004370"/>
    </source>
</evidence>
<evidence type="ECO:0000256" key="6">
    <source>
        <dbReference type="ARBA" id="ARBA00022989"/>
    </source>
</evidence>
<feature type="chain" id="PRO_5046178424" evidence="9">
    <location>
        <begin position="22"/>
        <end position="1124"/>
    </location>
</feature>
<dbReference type="PROSITE" id="PS00232">
    <property type="entry name" value="CADHERIN_1"/>
    <property type="match status" value="5"/>
</dbReference>
<keyword evidence="7" id="KW-0472">Membrane</keyword>
<reference evidence="11 12" key="1">
    <citation type="submission" date="2023-09" db="EMBL/GenBank/DDBJ databases">
        <title>Nesidiocoris tenuis whole genome shotgun sequence.</title>
        <authorList>
            <person name="Shibata T."/>
            <person name="Shimoda M."/>
            <person name="Kobayashi T."/>
            <person name="Uehara T."/>
        </authorList>
    </citation>
    <scope>NUCLEOTIDE SEQUENCE [LARGE SCALE GENOMIC DNA]</scope>
    <source>
        <strain evidence="11 12">Japan</strain>
    </source>
</reference>
<dbReference type="CDD" id="cd11304">
    <property type="entry name" value="Cadherin_repeat"/>
    <property type="match status" value="10"/>
</dbReference>
<dbReference type="PANTHER" id="PTHR24025">
    <property type="entry name" value="DESMOGLEIN FAMILY MEMBER"/>
    <property type="match status" value="1"/>
</dbReference>
<organism evidence="11 12">
    <name type="scientific">Nesidiocoris tenuis</name>
    <dbReference type="NCBI Taxonomy" id="355587"/>
    <lineage>
        <taxon>Eukaryota</taxon>
        <taxon>Metazoa</taxon>
        <taxon>Ecdysozoa</taxon>
        <taxon>Arthropoda</taxon>
        <taxon>Hexapoda</taxon>
        <taxon>Insecta</taxon>
        <taxon>Pterygota</taxon>
        <taxon>Neoptera</taxon>
        <taxon>Paraneoptera</taxon>
        <taxon>Hemiptera</taxon>
        <taxon>Heteroptera</taxon>
        <taxon>Panheteroptera</taxon>
        <taxon>Cimicomorpha</taxon>
        <taxon>Miridae</taxon>
        <taxon>Dicyphina</taxon>
        <taxon>Nesidiocoris</taxon>
    </lineage>
</organism>
<keyword evidence="3" id="KW-0677">Repeat</keyword>
<keyword evidence="2" id="KW-0812">Transmembrane</keyword>
<dbReference type="SUPFAM" id="SSF49313">
    <property type="entry name" value="Cadherin-like"/>
    <property type="match status" value="10"/>
</dbReference>
<proteinExistence type="predicted"/>
<evidence type="ECO:0000256" key="9">
    <source>
        <dbReference type="SAM" id="SignalP"/>
    </source>
</evidence>
<feature type="domain" description="Cadherin" evidence="10">
    <location>
        <begin position="594"/>
        <end position="689"/>
    </location>
</feature>
<comment type="subcellular location">
    <subcellularLocation>
        <location evidence="1">Membrane</location>
    </subcellularLocation>
</comment>
<evidence type="ECO:0000313" key="12">
    <source>
        <dbReference type="Proteomes" id="UP001307889"/>
    </source>
</evidence>
<feature type="domain" description="Cadherin" evidence="10">
    <location>
        <begin position="1068"/>
        <end position="1123"/>
    </location>
</feature>
<keyword evidence="12" id="KW-1185">Reference proteome</keyword>
<evidence type="ECO:0000256" key="2">
    <source>
        <dbReference type="ARBA" id="ARBA00022692"/>
    </source>
</evidence>
<name>A0ABN7AI60_9HEMI</name>
<keyword evidence="9" id="KW-0732">Signal</keyword>
<feature type="domain" description="Cadherin" evidence="10">
    <location>
        <begin position="481"/>
        <end position="586"/>
    </location>
</feature>
<dbReference type="InterPro" id="IPR050971">
    <property type="entry name" value="Cadherin-domain_protein"/>
</dbReference>
<keyword evidence="6" id="KW-1133">Transmembrane helix</keyword>
<keyword evidence="5" id="KW-0130">Cell adhesion</keyword>
<protein>
    <submittedName>
        <fullName evidence="11">Laminin G domain</fullName>
    </submittedName>
</protein>
<feature type="domain" description="Cadherin" evidence="10">
    <location>
        <begin position="33"/>
        <end position="153"/>
    </location>
</feature>
<feature type="domain" description="Cadherin" evidence="10">
    <location>
        <begin position="374"/>
        <end position="480"/>
    </location>
</feature>
<evidence type="ECO:0000313" key="11">
    <source>
        <dbReference type="EMBL" id="BES90555.1"/>
    </source>
</evidence>
<evidence type="ECO:0000256" key="5">
    <source>
        <dbReference type="ARBA" id="ARBA00022889"/>
    </source>
</evidence>
<accession>A0ABN7AI60</accession>
<evidence type="ECO:0000259" key="10">
    <source>
        <dbReference type="PROSITE" id="PS50268"/>
    </source>
</evidence>
<dbReference type="SMART" id="SM00112">
    <property type="entry name" value="CA"/>
    <property type="match status" value="9"/>
</dbReference>
<dbReference type="InterPro" id="IPR015919">
    <property type="entry name" value="Cadherin-like_sf"/>
</dbReference>
<sequence>MDEKWWVLMVISIIGPVTLSAADDGGLFRFRFTRSVYNVTIPENSAGKTFVTTEEKMGVFRGDEDLDVRYKIISGDKDKFFKAEERLVGDFWFLLLRTRTGNIDVLNRERKDRFVLNIKASATKRDGKQSSFAEADTVVNVRVLDVNDLNPLFYPTEYEEIVPEDMSLHTSIIRVSAEDADLDRNGEIYYSFQEPTKQFAIDPTTGVVSLTRHLRYAEAASHQLTVLAQDRGALFKGGGKPSTAKLRIIVKQVNLFTPEITIQHLPNVIENSNADIYAIVKVVDQDDGIHGQIRSLDIVDGDPDGHFRIRPTYDDASMVAEYNIEVLKLLDRETAPQGYNLTLRAIDRGIPPRQTYKSVPVHLLDQNDNAPIFDREIYDVSIPETAPINSPIIRLKVSDADQGRNAQTFLEIVGGNEGDEFRVNPDTGMLYTNVLMDAELKSLYTLTVTAVDQGNTGTRKQSSAKVKISIIDTNDNDPLFETVDMSVVIPENEPIGTSVAKVIARDKDSGENAYISYSIANLNDVPFEIDHFTGVVRTTQTLDYESMRRLYVLRIRASDWGLPYRRQTETQLKIKLKDVNDNRPQFEKIDCVGQVSRYLPIGTEIITLSAIDFDAGNIISYRIVGGNEDGCFSLDSTAGVVTVTCDLSDVGVSERELNVTATDGTHFADVVRVLIKLVNSKKTSAAPLQDLLDDTRGFDCKDTNVAKRLTEVLAASDKSNSPRKGEREEFAMMPSRYGENVHSPEFINFPTNIQVNESMQIGSTLVRIKARDRDLGYNGKLIYGISSGDHDSVFRLDPDSGELKVIGFLDRERESEYLLNVTVYDQGRPQKSNSRMIPITVLDVNDNPPKFKNALASFRVSENAHNGTSIFRVNATDIDEGDNANIRYSLVTDTDDFQVDPFTGVLSVSGPLDRERQELYELVIRASDCANAPASTLALHSDALIRVIVDDINDNVPSFSLSTYSVKAREDIPVGTVIAILSASDPDLGSGGELRYSLVGQAEGDHAFKIDELSGSIRIVKPLDFEDRQVHSLTVRAKDRGSPSLSSEVTLIVEVVDVNENAYPPVFPDFVAAAAIPENQPIGSFVTRVEASDADSPTSDDSRVGYSIVAGDGLGYFSIDNEGE</sequence>
<feature type="domain" description="Cadherin" evidence="10">
    <location>
        <begin position="852"/>
        <end position="959"/>
    </location>
</feature>
<evidence type="ECO:0000256" key="8">
    <source>
        <dbReference type="PROSITE-ProRule" id="PRU00043"/>
    </source>
</evidence>
<gene>
    <name evidence="11" type="ORF">NTJ_03363</name>
</gene>
<dbReference type="Proteomes" id="UP001307889">
    <property type="component" value="Chromosome 2"/>
</dbReference>